<sequence length="280" mass="30885">MSLIPAVLKDETLRADIDQTVPVSGVVIWWLGQSTFLVKARDGCVLFDPYLSDSLTRKYHDTDKPHVRMTELAIRGDQLTGVDLVTSTHNHTDHLDAETLGPLIDANPNITMVIPEANRAFVAKRIGCVADWPIGLNDSESRVVGTMTIHAVPAAHNTVDRDEMGRCKYLGYVVEIDGTTVYHSGDTLLYPGMAELLRPFAVDVAILPINGHRPERRVSGNLFGDQAAQLAKEIGAKVVIPCHFDMFTFNTESPKLFVETCEAIGQPYRVMRCGEPFKVA</sequence>
<evidence type="ECO:0000313" key="3">
    <source>
        <dbReference type="Proteomes" id="UP000315010"/>
    </source>
</evidence>
<dbReference type="GO" id="GO:0016787">
    <property type="term" value="F:hydrolase activity"/>
    <property type="evidence" value="ECO:0007669"/>
    <property type="project" value="UniProtKB-KW"/>
</dbReference>
<dbReference type="SUPFAM" id="SSF56281">
    <property type="entry name" value="Metallo-hydrolase/oxidoreductase"/>
    <property type="match status" value="1"/>
</dbReference>
<name>A0A5C5YXN1_9BACT</name>
<dbReference type="InterPro" id="IPR050114">
    <property type="entry name" value="UPF0173_UPF0282_UlaG_hydrolase"/>
</dbReference>
<dbReference type="AlphaFoldDB" id="A0A5C5YXN1"/>
<organism evidence="2 3">
    <name type="scientific">Novipirellula herctigrandis</name>
    <dbReference type="NCBI Taxonomy" id="2527986"/>
    <lineage>
        <taxon>Bacteria</taxon>
        <taxon>Pseudomonadati</taxon>
        <taxon>Planctomycetota</taxon>
        <taxon>Planctomycetia</taxon>
        <taxon>Pirellulales</taxon>
        <taxon>Pirellulaceae</taxon>
        <taxon>Novipirellula</taxon>
    </lineage>
</organism>
<comment type="caution">
    <text evidence="2">The sequence shown here is derived from an EMBL/GenBank/DDBJ whole genome shotgun (WGS) entry which is preliminary data.</text>
</comment>
<evidence type="ECO:0000259" key="1">
    <source>
        <dbReference type="SMART" id="SM00849"/>
    </source>
</evidence>
<gene>
    <name evidence="2" type="primary">ulaG</name>
    <name evidence="2" type="ORF">CA13_07160</name>
</gene>
<dbReference type="OrthoDB" id="9789133at2"/>
<dbReference type="EMBL" id="SJPJ01000001">
    <property type="protein sequence ID" value="TWT79317.1"/>
    <property type="molecule type" value="Genomic_DNA"/>
</dbReference>
<dbReference type="InterPro" id="IPR001279">
    <property type="entry name" value="Metallo-B-lactamas"/>
</dbReference>
<dbReference type="EC" id="3.1.1.-" evidence="2"/>
<dbReference type="Gene3D" id="3.60.15.10">
    <property type="entry name" value="Ribonuclease Z/Hydroxyacylglutathione hydrolase-like"/>
    <property type="match status" value="1"/>
</dbReference>
<proteinExistence type="predicted"/>
<dbReference type="InterPro" id="IPR036866">
    <property type="entry name" value="RibonucZ/Hydroxyglut_hydro"/>
</dbReference>
<dbReference type="PANTHER" id="PTHR43546">
    <property type="entry name" value="UPF0173 METAL-DEPENDENT HYDROLASE MJ1163-RELATED"/>
    <property type="match status" value="1"/>
</dbReference>
<protein>
    <submittedName>
        <fullName evidence="2">Putative L-ascorbate-6-phosphate lactonase UlaG</fullName>
        <ecNumber evidence="2">3.1.1.-</ecNumber>
    </submittedName>
</protein>
<feature type="domain" description="Metallo-beta-lactamase" evidence="1">
    <location>
        <begin position="32"/>
        <end position="243"/>
    </location>
</feature>
<keyword evidence="2" id="KW-0378">Hydrolase</keyword>
<dbReference type="Pfam" id="PF12706">
    <property type="entry name" value="Lactamase_B_2"/>
    <property type="match status" value="1"/>
</dbReference>
<dbReference type="Proteomes" id="UP000315010">
    <property type="component" value="Unassembled WGS sequence"/>
</dbReference>
<evidence type="ECO:0000313" key="2">
    <source>
        <dbReference type="EMBL" id="TWT79317.1"/>
    </source>
</evidence>
<keyword evidence="3" id="KW-1185">Reference proteome</keyword>
<dbReference type="SMART" id="SM00849">
    <property type="entry name" value="Lactamase_B"/>
    <property type="match status" value="1"/>
</dbReference>
<accession>A0A5C5YXN1</accession>
<dbReference type="RefSeq" id="WP_146394563.1">
    <property type="nucleotide sequence ID" value="NZ_SJPJ01000001.1"/>
</dbReference>
<reference evidence="2 3" key="1">
    <citation type="submission" date="2019-02" db="EMBL/GenBank/DDBJ databases">
        <title>Deep-cultivation of Planctomycetes and their phenomic and genomic characterization uncovers novel biology.</title>
        <authorList>
            <person name="Wiegand S."/>
            <person name="Jogler M."/>
            <person name="Boedeker C."/>
            <person name="Pinto D."/>
            <person name="Vollmers J."/>
            <person name="Rivas-Marin E."/>
            <person name="Kohn T."/>
            <person name="Peeters S.H."/>
            <person name="Heuer A."/>
            <person name="Rast P."/>
            <person name="Oberbeckmann S."/>
            <person name="Bunk B."/>
            <person name="Jeske O."/>
            <person name="Meyerdierks A."/>
            <person name="Storesund J.E."/>
            <person name="Kallscheuer N."/>
            <person name="Luecker S."/>
            <person name="Lage O.M."/>
            <person name="Pohl T."/>
            <person name="Merkel B.J."/>
            <person name="Hornburger P."/>
            <person name="Mueller R.-W."/>
            <person name="Bruemmer F."/>
            <person name="Labrenz M."/>
            <person name="Spormann A.M."/>
            <person name="Op Den Camp H."/>
            <person name="Overmann J."/>
            <person name="Amann R."/>
            <person name="Jetten M.S.M."/>
            <person name="Mascher T."/>
            <person name="Medema M.H."/>
            <person name="Devos D.P."/>
            <person name="Kaster A.-K."/>
            <person name="Ovreas L."/>
            <person name="Rohde M."/>
            <person name="Galperin M.Y."/>
            <person name="Jogler C."/>
        </authorList>
    </citation>
    <scope>NUCLEOTIDE SEQUENCE [LARGE SCALE GENOMIC DNA]</scope>
    <source>
        <strain evidence="2 3">CA13</strain>
    </source>
</reference>